<sequence length="71" mass="7660">MTCVTEASGLNVHGHVSNQSDGSVLMDVDASTADGKELVRRIQIARAGYIDDTHVESRDSLNRKAGFKIKS</sequence>
<feature type="region of interest" description="Disordered" evidence="3">
    <location>
        <begin position="1"/>
        <end position="23"/>
    </location>
</feature>
<evidence type="ECO:0000256" key="1">
    <source>
        <dbReference type="PROSITE-ProRule" id="PRU00520"/>
    </source>
</evidence>
<dbReference type="Proteomes" id="UP000319817">
    <property type="component" value="Chromosome"/>
</dbReference>
<dbReference type="EMBL" id="CP036526">
    <property type="protein sequence ID" value="QDT12651.1"/>
    <property type="molecule type" value="Genomic_DNA"/>
</dbReference>
<keyword evidence="6" id="KW-1185">Reference proteome</keyword>
<protein>
    <submittedName>
        <fullName evidence="5">Acylphosphatase</fullName>
    </submittedName>
</protein>
<evidence type="ECO:0000313" key="5">
    <source>
        <dbReference type="EMBL" id="QDT12651.1"/>
    </source>
</evidence>
<dbReference type="SUPFAM" id="SSF54975">
    <property type="entry name" value="Acylphosphatase/BLUF domain-like"/>
    <property type="match status" value="1"/>
</dbReference>
<dbReference type="PROSITE" id="PS51160">
    <property type="entry name" value="ACYLPHOSPHATASE_3"/>
    <property type="match status" value="1"/>
</dbReference>
<evidence type="ECO:0000256" key="3">
    <source>
        <dbReference type="SAM" id="MobiDB-lite"/>
    </source>
</evidence>
<dbReference type="InterPro" id="IPR001792">
    <property type="entry name" value="Acylphosphatase-like_dom"/>
</dbReference>
<dbReference type="Pfam" id="PF00708">
    <property type="entry name" value="Acylphosphatase"/>
    <property type="match status" value="1"/>
</dbReference>
<organism evidence="5 6">
    <name type="scientific">Stieleria marina</name>
    <dbReference type="NCBI Taxonomy" id="1930275"/>
    <lineage>
        <taxon>Bacteria</taxon>
        <taxon>Pseudomonadati</taxon>
        <taxon>Planctomycetota</taxon>
        <taxon>Planctomycetia</taxon>
        <taxon>Pirellulales</taxon>
        <taxon>Pirellulaceae</taxon>
        <taxon>Stieleria</taxon>
    </lineage>
</organism>
<dbReference type="Gene3D" id="3.30.70.100">
    <property type="match status" value="1"/>
</dbReference>
<dbReference type="AlphaFoldDB" id="A0A517NZV2"/>
<dbReference type="InterPro" id="IPR036046">
    <property type="entry name" value="Acylphosphatase-like_dom_sf"/>
</dbReference>
<feature type="domain" description="Acylphosphatase-like" evidence="4">
    <location>
        <begin position="1"/>
        <end position="71"/>
    </location>
</feature>
<evidence type="ECO:0000313" key="6">
    <source>
        <dbReference type="Proteomes" id="UP000319817"/>
    </source>
</evidence>
<proteinExistence type="inferred from homology"/>
<evidence type="ECO:0000256" key="2">
    <source>
        <dbReference type="RuleBase" id="RU004168"/>
    </source>
</evidence>
<gene>
    <name evidence="5" type="ORF">K239x_46630</name>
</gene>
<comment type="similarity">
    <text evidence="2">Belongs to the acylphosphatase family.</text>
</comment>
<reference evidence="5 6" key="1">
    <citation type="submission" date="2019-02" db="EMBL/GenBank/DDBJ databases">
        <title>Deep-cultivation of Planctomycetes and their phenomic and genomic characterization uncovers novel biology.</title>
        <authorList>
            <person name="Wiegand S."/>
            <person name="Jogler M."/>
            <person name="Boedeker C."/>
            <person name="Pinto D."/>
            <person name="Vollmers J."/>
            <person name="Rivas-Marin E."/>
            <person name="Kohn T."/>
            <person name="Peeters S.H."/>
            <person name="Heuer A."/>
            <person name="Rast P."/>
            <person name="Oberbeckmann S."/>
            <person name="Bunk B."/>
            <person name="Jeske O."/>
            <person name="Meyerdierks A."/>
            <person name="Storesund J.E."/>
            <person name="Kallscheuer N."/>
            <person name="Luecker S."/>
            <person name="Lage O.M."/>
            <person name="Pohl T."/>
            <person name="Merkel B.J."/>
            <person name="Hornburger P."/>
            <person name="Mueller R.-W."/>
            <person name="Bruemmer F."/>
            <person name="Labrenz M."/>
            <person name="Spormann A.M."/>
            <person name="Op den Camp H."/>
            <person name="Overmann J."/>
            <person name="Amann R."/>
            <person name="Jetten M.S.M."/>
            <person name="Mascher T."/>
            <person name="Medema M.H."/>
            <person name="Devos D.P."/>
            <person name="Kaster A.-K."/>
            <person name="Ovreas L."/>
            <person name="Rohde M."/>
            <person name="Galperin M.Y."/>
            <person name="Jogler C."/>
        </authorList>
    </citation>
    <scope>NUCLEOTIDE SEQUENCE [LARGE SCALE GENOMIC DNA]</scope>
    <source>
        <strain evidence="5 6">K23_9</strain>
    </source>
</reference>
<name>A0A517NZV2_9BACT</name>
<accession>A0A517NZV2</accession>
<comment type="caution">
    <text evidence="1">Lacks conserved residue(s) required for the propagation of feature annotation.</text>
</comment>
<evidence type="ECO:0000259" key="4">
    <source>
        <dbReference type="PROSITE" id="PS51160"/>
    </source>
</evidence>